<dbReference type="EMBL" id="CP104395">
    <property type="protein sequence ID" value="WEL19882.1"/>
    <property type="molecule type" value="Genomic_DNA"/>
</dbReference>
<dbReference type="RefSeq" id="WP_347721713.1">
    <property type="nucleotide sequence ID" value="NZ_CP104395.1"/>
</dbReference>
<dbReference type="GeneID" id="90590312"/>
<reference evidence="5 6" key="1">
    <citation type="submission" date="2022-09" db="EMBL/GenBank/DDBJ databases">
        <title>Xylan utilization by haloarchaea-nanohaloarchaea associations.</title>
        <authorList>
            <person name="Yakimov M."/>
        </authorList>
    </citation>
    <scope>NUCLEOTIDE SEQUENCE [LARGE SCALE GENOMIC DNA]</scope>
    <source>
        <strain evidence="5 6">SVXNc</strain>
    </source>
</reference>
<dbReference type="Gene3D" id="3.30.70.3370">
    <property type="match status" value="1"/>
</dbReference>
<dbReference type="InterPro" id="IPR012678">
    <property type="entry name" value="Ribosomal_uL23/eL15/eS24_sf"/>
</dbReference>
<dbReference type="Proteomes" id="UP001218034">
    <property type="component" value="Chromosome"/>
</dbReference>
<evidence type="ECO:0000256" key="2">
    <source>
        <dbReference type="ARBA" id="ARBA00023274"/>
    </source>
</evidence>
<evidence type="ECO:0000313" key="5">
    <source>
        <dbReference type="EMBL" id="WEL19882.1"/>
    </source>
</evidence>
<accession>A0ABY8CF99</accession>
<name>A0ABY8CF99_9ARCH</name>
<dbReference type="GO" id="GO:0005840">
    <property type="term" value="C:ribosome"/>
    <property type="evidence" value="ECO:0007669"/>
    <property type="project" value="UniProtKB-KW"/>
</dbReference>
<proteinExistence type="predicted"/>
<feature type="region of interest" description="Disordered" evidence="4">
    <location>
        <begin position="23"/>
        <end position="43"/>
    </location>
</feature>
<dbReference type="InterPro" id="IPR053709">
    <property type="entry name" value="eRP_eS24_sf"/>
</dbReference>
<keyword evidence="2" id="KW-0687">Ribonucleoprotein</keyword>
<feature type="compositionally biased region" description="Acidic residues" evidence="4">
    <location>
        <begin position="88"/>
        <end position="100"/>
    </location>
</feature>
<feature type="region of interest" description="Disordered" evidence="4">
    <location>
        <begin position="83"/>
        <end position="112"/>
    </location>
</feature>
<organism evidence="5 6">
    <name type="scientific">Candidatus Nanohalococcus occultus</name>
    <dbReference type="NCBI Taxonomy" id="2978047"/>
    <lineage>
        <taxon>Archaea</taxon>
        <taxon>Candidatus Nanohalarchaeota</taxon>
        <taxon>Candidatus Nanohalarchaeota incertae sedis</taxon>
        <taxon>Candidatus Nanohalococcus</taxon>
    </lineage>
</organism>
<keyword evidence="6" id="KW-1185">Reference proteome</keyword>
<evidence type="ECO:0000256" key="3">
    <source>
        <dbReference type="ARBA" id="ARBA00035358"/>
    </source>
</evidence>
<evidence type="ECO:0000256" key="1">
    <source>
        <dbReference type="ARBA" id="ARBA00022980"/>
    </source>
</evidence>
<gene>
    <name evidence="5" type="primary">rps24a</name>
    <name evidence="5" type="ORF">SVXNc_0875</name>
</gene>
<dbReference type="SUPFAM" id="SSF54189">
    <property type="entry name" value="Ribosomal proteins S24e, L23 and L15e"/>
    <property type="match status" value="1"/>
</dbReference>
<dbReference type="InterPro" id="IPR001976">
    <property type="entry name" value="Ribosomal_eS24"/>
</dbReference>
<evidence type="ECO:0000256" key="4">
    <source>
        <dbReference type="SAM" id="MobiDB-lite"/>
    </source>
</evidence>
<keyword evidence="1 5" id="KW-0689">Ribosomal protein</keyword>
<evidence type="ECO:0000313" key="6">
    <source>
        <dbReference type="Proteomes" id="UP001218034"/>
    </source>
</evidence>
<sequence length="156" mass="17561">MEAKIESLRHNPLLERAEITVNLDHEGEATPSEEDVKDRLSAEQDWDKDSIEVETIKTGFGSKSSVATLKLYQEIDLEQYEDKLQEDTVAEPETSEDVQDESSTGTAYNDIVSGTIGEAKDALNELEDVDWDAAVEAEKENKNRTTLIDWLENQLD</sequence>
<dbReference type="Pfam" id="PF01282">
    <property type="entry name" value="Ribosomal_S24e"/>
    <property type="match status" value="1"/>
</dbReference>
<protein>
    <recommendedName>
        <fullName evidence="3">30S ribosomal protein S24e</fullName>
    </recommendedName>
</protein>